<feature type="chain" id="PRO_5042475751" description="Tyrosinase copper-binding domain-containing protein" evidence="3">
    <location>
        <begin position="21"/>
        <end position="354"/>
    </location>
</feature>
<keyword evidence="2" id="KW-0186">Copper</keyword>
<dbReference type="GeneID" id="85314589"/>
<dbReference type="GO" id="GO:0016491">
    <property type="term" value="F:oxidoreductase activity"/>
    <property type="evidence" value="ECO:0007669"/>
    <property type="project" value="InterPro"/>
</dbReference>
<dbReference type="Proteomes" id="UP001244011">
    <property type="component" value="Unassembled WGS sequence"/>
</dbReference>
<dbReference type="EMBL" id="MU838997">
    <property type="protein sequence ID" value="KAK1772866.1"/>
    <property type="molecule type" value="Genomic_DNA"/>
</dbReference>
<dbReference type="PROSITE" id="PS00498">
    <property type="entry name" value="TYROSINASE_2"/>
    <property type="match status" value="1"/>
</dbReference>
<organism evidence="5 6">
    <name type="scientific">Phialemonium atrogriseum</name>
    <dbReference type="NCBI Taxonomy" id="1093897"/>
    <lineage>
        <taxon>Eukaryota</taxon>
        <taxon>Fungi</taxon>
        <taxon>Dikarya</taxon>
        <taxon>Ascomycota</taxon>
        <taxon>Pezizomycotina</taxon>
        <taxon>Sordariomycetes</taxon>
        <taxon>Sordariomycetidae</taxon>
        <taxon>Cephalothecales</taxon>
        <taxon>Cephalothecaceae</taxon>
        <taxon>Phialemonium</taxon>
    </lineage>
</organism>
<proteinExistence type="predicted"/>
<evidence type="ECO:0000256" key="3">
    <source>
        <dbReference type="SAM" id="SignalP"/>
    </source>
</evidence>
<dbReference type="PANTHER" id="PTHR11474:SF126">
    <property type="entry name" value="TYROSINASE-LIKE PROTEIN TYR-1-RELATED"/>
    <property type="match status" value="1"/>
</dbReference>
<dbReference type="InterPro" id="IPR008922">
    <property type="entry name" value="Di-copper_centre_dom_sf"/>
</dbReference>
<evidence type="ECO:0000259" key="4">
    <source>
        <dbReference type="PROSITE" id="PS00498"/>
    </source>
</evidence>
<protein>
    <recommendedName>
        <fullName evidence="4">Tyrosinase copper-binding domain-containing protein</fullName>
    </recommendedName>
</protein>
<feature type="signal peptide" evidence="3">
    <location>
        <begin position="1"/>
        <end position="20"/>
    </location>
</feature>
<evidence type="ECO:0000313" key="6">
    <source>
        <dbReference type="Proteomes" id="UP001244011"/>
    </source>
</evidence>
<name>A0AAJ0CEK1_9PEZI</name>
<dbReference type="AlphaFoldDB" id="A0AAJ0CEK1"/>
<dbReference type="InterPro" id="IPR050316">
    <property type="entry name" value="Tyrosinase/Hemocyanin"/>
</dbReference>
<sequence length="354" mass="39476">MHFSSVLTSAFLLLFAQIRATSCGCAHPVARREWRTLSAAEKASYISAVKCLQSEPGSLGHLFDGVRSRYDDYFAVHIDLTEQYHFTGPFLPWHRLFIWQYEADLKNICGYTGTQPYWDWTLDSRSEAAFLASPVFNPATGFGGNGPYIDSSGFPTTNVPVKIPHKTGGGCVQDGNFVNMTVNMGPGPSTAHNPRCLARDFSPWLATRTINSTVVSWTLSADSFSLFDRRIQGLGLGVDGMTSHAGGHLSVGGDIGDMGNMYSSPGDPLFYLHHANMDRLWNQWQRGKWGRRKGDITGPDTMFAYPYNFNGDIPYKNITLDTVLNYRELLPTSRPVKIKDVMDTESGRFCYKYT</sequence>
<feature type="domain" description="Tyrosinase copper-binding" evidence="4">
    <location>
        <begin position="267"/>
        <end position="278"/>
    </location>
</feature>
<accession>A0AAJ0CEK1</accession>
<keyword evidence="1" id="KW-0479">Metal-binding</keyword>
<dbReference type="Gene3D" id="1.10.1280.10">
    <property type="entry name" value="Di-copper center containing domain from catechol oxidase"/>
    <property type="match status" value="1"/>
</dbReference>
<reference evidence="5" key="1">
    <citation type="submission" date="2023-06" db="EMBL/GenBank/DDBJ databases">
        <title>Genome-scale phylogeny and comparative genomics of the fungal order Sordariales.</title>
        <authorList>
            <consortium name="Lawrence Berkeley National Laboratory"/>
            <person name="Hensen N."/>
            <person name="Bonometti L."/>
            <person name="Westerberg I."/>
            <person name="Brannstrom I.O."/>
            <person name="Guillou S."/>
            <person name="Cros-Aarteil S."/>
            <person name="Calhoun S."/>
            <person name="Haridas S."/>
            <person name="Kuo A."/>
            <person name="Mondo S."/>
            <person name="Pangilinan J."/>
            <person name="Riley R."/>
            <person name="Labutti K."/>
            <person name="Andreopoulos B."/>
            <person name="Lipzen A."/>
            <person name="Chen C."/>
            <person name="Yanf M."/>
            <person name="Daum C."/>
            <person name="Ng V."/>
            <person name="Clum A."/>
            <person name="Steindorff A."/>
            <person name="Ohm R."/>
            <person name="Martin F."/>
            <person name="Silar P."/>
            <person name="Natvig D."/>
            <person name="Lalanne C."/>
            <person name="Gautier V."/>
            <person name="Ament-Velasquez S.L."/>
            <person name="Kruys A."/>
            <person name="Hutchinson M.I."/>
            <person name="Powell A.J."/>
            <person name="Barry K."/>
            <person name="Miller A.N."/>
            <person name="Grigoriev I.V."/>
            <person name="Debuchy R."/>
            <person name="Gladieux P."/>
            <person name="Thoren M.H."/>
            <person name="Johannesson H."/>
        </authorList>
    </citation>
    <scope>NUCLEOTIDE SEQUENCE</scope>
    <source>
        <strain evidence="5">8032-3</strain>
    </source>
</reference>
<evidence type="ECO:0000313" key="5">
    <source>
        <dbReference type="EMBL" id="KAK1772866.1"/>
    </source>
</evidence>
<dbReference type="PANTHER" id="PTHR11474">
    <property type="entry name" value="TYROSINASE FAMILY MEMBER"/>
    <property type="match status" value="1"/>
</dbReference>
<dbReference type="PRINTS" id="PR00092">
    <property type="entry name" value="TYROSINASE"/>
</dbReference>
<comment type="caution">
    <text evidence="5">The sequence shown here is derived from an EMBL/GenBank/DDBJ whole genome shotgun (WGS) entry which is preliminary data.</text>
</comment>
<keyword evidence="6" id="KW-1185">Reference proteome</keyword>
<gene>
    <name evidence="5" type="ORF">QBC33DRAFT_584298</name>
</gene>
<keyword evidence="3" id="KW-0732">Signal</keyword>
<dbReference type="RefSeq" id="XP_060289079.1">
    <property type="nucleotide sequence ID" value="XM_060431402.1"/>
</dbReference>
<dbReference type="InterPro" id="IPR002227">
    <property type="entry name" value="Tyrosinase_Cu-bd"/>
</dbReference>
<evidence type="ECO:0000256" key="2">
    <source>
        <dbReference type="ARBA" id="ARBA00023008"/>
    </source>
</evidence>
<dbReference type="SUPFAM" id="SSF48056">
    <property type="entry name" value="Di-copper centre-containing domain"/>
    <property type="match status" value="1"/>
</dbReference>
<dbReference type="Pfam" id="PF00264">
    <property type="entry name" value="Tyrosinase"/>
    <property type="match status" value="1"/>
</dbReference>
<evidence type="ECO:0000256" key="1">
    <source>
        <dbReference type="ARBA" id="ARBA00022723"/>
    </source>
</evidence>
<dbReference type="GO" id="GO:0046872">
    <property type="term" value="F:metal ion binding"/>
    <property type="evidence" value="ECO:0007669"/>
    <property type="project" value="UniProtKB-KW"/>
</dbReference>